<dbReference type="InterPro" id="IPR002933">
    <property type="entry name" value="Peptidase_M20"/>
</dbReference>
<dbReference type="NCBIfam" id="TIGR01246">
    <property type="entry name" value="dapE_proteo"/>
    <property type="match status" value="1"/>
</dbReference>
<evidence type="ECO:0000256" key="11">
    <source>
        <dbReference type="ARBA" id="ARBA00023154"/>
    </source>
</evidence>
<dbReference type="PROSITE" id="PS00758">
    <property type="entry name" value="ARGE_DAPE_CPG2_1"/>
    <property type="match status" value="1"/>
</dbReference>
<dbReference type="GO" id="GO:0006526">
    <property type="term" value="P:L-arginine biosynthetic process"/>
    <property type="evidence" value="ECO:0007669"/>
    <property type="project" value="TreeGrafter"/>
</dbReference>
<dbReference type="EMBL" id="CP018799">
    <property type="protein sequence ID" value="ATX78979.1"/>
    <property type="molecule type" value="Genomic_DNA"/>
</dbReference>
<feature type="binding site" evidence="15">
    <location>
        <position position="135"/>
    </location>
    <ligand>
        <name>Zn(2+)</name>
        <dbReference type="ChEBI" id="CHEBI:29105"/>
        <label>2</label>
    </ligand>
</feature>
<dbReference type="InterPro" id="IPR005941">
    <property type="entry name" value="DapE_proteobac"/>
</dbReference>
<keyword evidence="6 15" id="KW-0028">Amino-acid biosynthesis</keyword>
<evidence type="ECO:0000256" key="8">
    <source>
        <dbReference type="ARBA" id="ARBA00022801"/>
    </source>
</evidence>
<feature type="binding site" evidence="15">
    <location>
        <position position="347"/>
    </location>
    <ligand>
        <name>Zn(2+)</name>
        <dbReference type="ChEBI" id="CHEBI:29105"/>
        <label>2</label>
    </ligand>
</feature>
<dbReference type="PANTHER" id="PTHR43808">
    <property type="entry name" value="ACETYLORNITHINE DEACETYLASE"/>
    <property type="match status" value="1"/>
</dbReference>
<dbReference type="InterPro" id="IPR050072">
    <property type="entry name" value="Peptidase_M20A"/>
</dbReference>
<comment type="similarity">
    <text evidence="2 15">Belongs to the peptidase M20A family. DapE subfamily.</text>
</comment>
<comment type="pathway">
    <text evidence="1 15">Amino-acid biosynthesis; L-lysine biosynthesis via DAP pathway; LL-2,6-diaminopimelate from (S)-tetrahydrodipicolinate (succinylase route): step 3/3.</text>
</comment>
<dbReference type="SUPFAM" id="SSF55031">
    <property type="entry name" value="Bacterial exopeptidase dimerisation domain"/>
    <property type="match status" value="1"/>
</dbReference>
<evidence type="ECO:0000256" key="6">
    <source>
        <dbReference type="ARBA" id="ARBA00022605"/>
    </source>
</evidence>
<evidence type="ECO:0000256" key="3">
    <source>
        <dbReference type="ARBA" id="ARBA00011738"/>
    </source>
</evidence>
<comment type="function">
    <text evidence="15">Catalyzes the hydrolysis of N-succinyl-L,L-diaminopimelic acid (SDAP), forming succinate and LL-2,6-diaminopimelate (DAP), an intermediate involved in the bacterial biosynthesis of lysine and meso-diaminopimelic acid, an essential component of bacterial cell walls.</text>
</comment>
<dbReference type="InterPro" id="IPR036264">
    <property type="entry name" value="Bact_exopeptidase_dim_dom"/>
</dbReference>
<comment type="cofactor">
    <cofactor evidence="15">
        <name>Zn(2+)</name>
        <dbReference type="ChEBI" id="CHEBI:29105"/>
    </cofactor>
    <cofactor evidence="15">
        <name>Co(2+)</name>
        <dbReference type="ChEBI" id="CHEBI:48828"/>
    </cofactor>
    <text evidence="15">Binds 2 Zn(2+) or Co(2+) ions per subunit.</text>
</comment>
<evidence type="ECO:0000259" key="16">
    <source>
        <dbReference type="Pfam" id="PF07687"/>
    </source>
</evidence>
<dbReference type="GO" id="GO:0050897">
    <property type="term" value="F:cobalt ion binding"/>
    <property type="evidence" value="ECO:0007669"/>
    <property type="project" value="UniProtKB-UniRule"/>
</dbReference>
<evidence type="ECO:0000256" key="12">
    <source>
        <dbReference type="ARBA" id="ARBA00023285"/>
    </source>
</evidence>
<evidence type="ECO:0000256" key="14">
    <source>
        <dbReference type="ARBA" id="ARBA00051301"/>
    </source>
</evidence>
<dbReference type="AlphaFoldDB" id="A0A2K8KYL1"/>
<dbReference type="Pfam" id="PF07687">
    <property type="entry name" value="M20_dimer"/>
    <property type="match status" value="1"/>
</dbReference>
<feature type="binding site" evidence="15">
    <location>
        <position position="163"/>
    </location>
    <ligand>
        <name>Zn(2+)</name>
        <dbReference type="ChEBI" id="CHEBI:29105"/>
        <label>1</label>
    </ligand>
</feature>
<evidence type="ECO:0000256" key="1">
    <source>
        <dbReference type="ARBA" id="ARBA00005130"/>
    </source>
</evidence>
<evidence type="ECO:0000313" key="18">
    <source>
        <dbReference type="Proteomes" id="UP000231701"/>
    </source>
</evidence>
<comment type="subunit">
    <text evidence="3 15">Homodimer.</text>
</comment>
<dbReference type="EC" id="3.5.1.18" evidence="4 15"/>
<dbReference type="RefSeq" id="WP_100276925.1">
    <property type="nucleotide sequence ID" value="NZ_CP018799.1"/>
</dbReference>
<evidence type="ECO:0000256" key="15">
    <source>
        <dbReference type="HAMAP-Rule" id="MF_01690"/>
    </source>
</evidence>
<feature type="active site" description="Proton acceptor" evidence="15">
    <location>
        <position position="134"/>
    </location>
</feature>
<keyword evidence="11 15" id="KW-0457">Lysine biosynthesis</keyword>
<dbReference type="GO" id="GO:0019877">
    <property type="term" value="P:diaminopimelate biosynthetic process"/>
    <property type="evidence" value="ECO:0007669"/>
    <property type="project" value="UniProtKB-UniRule"/>
</dbReference>
<organism evidence="17 18">
    <name type="scientific">Mariprofundus aestuarium</name>
    <dbReference type="NCBI Taxonomy" id="1921086"/>
    <lineage>
        <taxon>Bacteria</taxon>
        <taxon>Pseudomonadati</taxon>
        <taxon>Pseudomonadota</taxon>
        <taxon>Candidatius Mariprofundia</taxon>
        <taxon>Mariprofundales</taxon>
        <taxon>Mariprofundaceae</taxon>
        <taxon>Mariprofundus</taxon>
    </lineage>
</organism>
<dbReference type="PROSITE" id="PS00759">
    <property type="entry name" value="ARGE_DAPE_CPG2_2"/>
    <property type="match status" value="1"/>
</dbReference>
<sequence length="374" mass="39285">MSEIATNIAVKLIQRESITPDDGGCQNYIKTLLAPLGFVRTAVDAGGITNSIYSRQGELKGTLAFAGHTDVVPTGPVEKWAHAPFSGEIIDGILHGRGAQDMKGGIACWIAAVGKLCSEYTPLPTIQLLITSDEEGDSIDGTIRIIEHMQANGTLPDAAIVGEPSSFKHVGDTIRRGRRGVVQVKVTFHGKQGHSAYPQDADNAIHHAAPALARIAEINWGEPTEGFPPTSCQITNVNGGTGATNVIPGHCEALIDIRYNPGNNFDGIKSALEAACAGCDVTLEFDHSATAFSTADGPFLELVCNSIKSITGIKTVRDTGGGTSDGRFLAAAGVPVVELGTTNSTIHQVGECVAVRELATLTAIYTDIIENFEV</sequence>
<evidence type="ECO:0000256" key="2">
    <source>
        <dbReference type="ARBA" id="ARBA00006746"/>
    </source>
</evidence>
<dbReference type="InterPro" id="IPR001261">
    <property type="entry name" value="ArgE/DapE_CS"/>
</dbReference>
<dbReference type="NCBIfam" id="NF009557">
    <property type="entry name" value="PRK13009.1"/>
    <property type="match status" value="1"/>
</dbReference>
<dbReference type="UniPathway" id="UPA00034">
    <property type="reaction ID" value="UER00021"/>
</dbReference>
<dbReference type="HAMAP" id="MF_01690">
    <property type="entry name" value="DapE"/>
    <property type="match status" value="1"/>
</dbReference>
<comment type="catalytic activity">
    <reaction evidence="14 15">
        <text>N-succinyl-(2S,6S)-2,6-diaminopimelate + H2O = (2S,6S)-2,6-diaminopimelate + succinate</text>
        <dbReference type="Rhea" id="RHEA:22608"/>
        <dbReference type="ChEBI" id="CHEBI:15377"/>
        <dbReference type="ChEBI" id="CHEBI:30031"/>
        <dbReference type="ChEBI" id="CHEBI:57609"/>
        <dbReference type="ChEBI" id="CHEBI:58087"/>
        <dbReference type="EC" id="3.5.1.18"/>
    </reaction>
</comment>
<keyword evidence="18" id="KW-1185">Reference proteome</keyword>
<accession>A0A2K8KYL1</accession>
<keyword evidence="8 15" id="KW-0378">Hydrolase</keyword>
<evidence type="ECO:0000256" key="9">
    <source>
        <dbReference type="ARBA" id="ARBA00022833"/>
    </source>
</evidence>
<keyword evidence="12 15" id="KW-0170">Cobalt</keyword>
<dbReference type="InterPro" id="IPR011650">
    <property type="entry name" value="Peptidase_M20_dimer"/>
</dbReference>
<feature type="binding site" evidence="15">
    <location>
        <position position="101"/>
    </location>
    <ligand>
        <name>Zn(2+)</name>
        <dbReference type="ChEBI" id="CHEBI:29105"/>
        <label>1</label>
    </ligand>
</feature>
<evidence type="ECO:0000256" key="5">
    <source>
        <dbReference type="ARBA" id="ARBA00022391"/>
    </source>
</evidence>
<evidence type="ECO:0000256" key="13">
    <source>
        <dbReference type="ARBA" id="ARBA00031891"/>
    </source>
</evidence>
<feature type="domain" description="Peptidase M20 dimerisation" evidence="16">
    <location>
        <begin position="177"/>
        <end position="276"/>
    </location>
</feature>
<dbReference type="Pfam" id="PF01546">
    <property type="entry name" value="Peptidase_M20"/>
    <property type="match status" value="1"/>
</dbReference>
<dbReference type="OrthoDB" id="9809784at2"/>
<dbReference type="Proteomes" id="UP000231701">
    <property type="component" value="Chromosome"/>
</dbReference>
<proteinExistence type="inferred from homology"/>
<feature type="binding site" evidence="15">
    <location>
        <position position="101"/>
    </location>
    <ligand>
        <name>Zn(2+)</name>
        <dbReference type="ChEBI" id="CHEBI:29105"/>
        <label>2</label>
    </ligand>
</feature>
<dbReference type="GO" id="GO:0009014">
    <property type="term" value="F:succinyl-diaminopimelate desuccinylase activity"/>
    <property type="evidence" value="ECO:0007669"/>
    <property type="project" value="UniProtKB-UniRule"/>
</dbReference>
<dbReference type="Gene3D" id="3.40.630.10">
    <property type="entry name" value="Zn peptidases"/>
    <property type="match status" value="2"/>
</dbReference>
<feature type="active site" evidence="15">
    <location>
        <position position="70"/>
    </location>
</feature>
<dbReference type="SUPFAM" id="SSF53187">
    <property type="entry name" value="Zn-dependent exopeptidases"/>
    <property type="match status" value="1"/>
</dbReference>
<evidence type="ECO:0000256" key="10">
    <source>
        <dbReference type="ARBA" id="ARBA00022915"/>
    </source>
</evidence>
<evidence type="ECO:0000256" key="7">
    <source>
        <dbReference type="ARBA" id="ARBA00022723"/>
    </source>
</evidence>
<reference evidence="17 18" key="1">
    <citation type="submission" date="2016-12" db="EMBL/GenBank/DDBJ databases">
        <title>Isolation and genomic insights into novel planktonic Zetaproteobacteria from stratified waters of the Chesapeake Bay.</title>
        <authorList>
            <person name="McAllister S.M."/>
            <person name="Kato S."/>
            <person name="Chan C.S."/>
            <person name="Chiu B.K."/>
            <person name="Field E.K."/>
        </authorList>
    </citation>
    <scope>NUCLEOTIDE SEQUENCE [LARGE SCALE GENOMIC DNA]</scope>
    <source>
        <strain evidence="17 18">CP-5</strain>
    </source>
</reference>
<dbReference type="GO" id="GO:0008270">
    <property type="term" value="F:zinc ion binding"/>
    <property type="evidence" value="ECO:0007669"/>
    <property type="project" value="UniProtKB-UniRule"/>
</dbReference>
<evidence type="ECO:0000313" key="17">
    <source>
        <dbReference type="EMBL" id="ATX78979.1"/>
    </source>
</evidence>
<keyword evidence="9 15" id="KW-0862">Zinc</keyword>
<keyword evidence="10 15" id="KW-0220">Diaminopimelate biosynthesis</keyword>
<evidence type="ECO:0000256" key="4">
    <source>
        <dbReference type="ARBA" id="ARBA00011921"/>
    </source>
</evidence>
<name>A0A2K8KYL1_MARES</name>
<gene>
    <name evidence="15" type="primary">dapE</name>
    <name evidence="17" type="ORF">Ga0123461_0544</name>
</gene>
<feature type="binding site" evidence="15">
    <location>
        <position position="68"/>
    </location>
    <ligand>
        <name>Zn(2+)</name>
        <dbReference type="ChEBI" id="CHEBI:29105"/>
        <label>1</label>
    </ligand>
</feature>
<protein>
    <recommendedName>
        <fullName evidence="5 15">Succinyl-diaminopimelate desuccinylase</fullName>
        <shortName evidence="15">SDAP desuccinylase</shortName>
        <ecNumber evidence="4 15">3.5.1.18</ecNumber>
    </recommendedName>
    <alternativeName>
        <fullName evidence="13 15">N-succinyl-LL-2,6-diaminoheptanedioate amidohydrolase</fullName>
    </alternativeName>
</protein>
<dbReference type="KEGG" id="maes:Ga0123461_0544"/>
<dbReference type="GO" id="GO:0009089">
    <property type="term" value="P:lysine biosynthetic process via diaminopimelate"/>
    <property type="evidence" value="ECO:0007669"/>
    <property type="project" value="UniProtKB-UniRule"/>
</dbReference>
<dbReference type="PANTHER" id="PTHR43808:SF31">
    <property type="entry name" value="N-ACETYL-L-CITRULLINE DEACETYLASE"/>
    <property type="match status" value="1"/>
</dbReference>
<dbReference type="GO" id="GO:0008777">
    <property type="term" value="F:acetylornithine deacetylase activity"/>
    <property type="evidence" value="ECO:0007669"/>
    <property type="project" value="TreeGrafter"/>
</dbReference>
<keyword evidence="7 15" id="KW-0479">Metal-binding</keyword>